<dbReference type="Gene3D" id="3.90.1150.10">
    <property type="entry name" value="Aspartate Aminotransferase, domain 1"/>
    <property type="match status" value="1"/>
</dbReference>
<comment type="similarity">
    <text evidence="6">Belongs to the class-I pyridoxal-phosphate-dependent aminotransferase family. Alanine aminotransferase subfamily.</text>
</comment>
<dbReference type="Gene3D" id="1.10.287.1970">
    <property type="match status" value="1"/>
</dbReference>
<dbReference type="SUPFAM" id="SSF53383">
    <property type="entry name" value="PLP-dependent transferases"/>
    <property type="match status" value="1"/>
</dbReference>
<reference evidence="8" key="1">
    <citation type="submission" date="2021-01" db="EMBL/GenBank/DDBJ databases">
        <authorList>
            <person name="Corre E."/>
            <person name="Pelletier E."/>
            <person name="Niang G."/>
            <person name="Scheremetjew M."/>
            <person name="Finn R."/>
            <person name="Kale V."/>
            <person name="Holt S."/>
            <person name="Cochrane G."/>
            <person name="Meng A."/>
            <person name="Brown T."/>
            <person name="Cohen L."/>
        </authorList>
    </citation>
    <scope>NUCLEOTIDE SEQUENCE</scope>
    <source>
        <strain evidence="8">CCMP441</strain>
    </source>
</reference>
<sequence>MLASRLRLGKNVLRTSTTSLRAMSTPRLTESTLNKKVVEAEYAVRGAIVLRGMQHEEALARGEKRPFTKMVFCNVGNPQQLQQKPITYFRQLLALMDYPEMIDNPPSMFPSDVVARAKKIMARAPGGTGAYSESKGLKVLREDVAAFIETRDGVKADPERIFLTDGASQGVNVALNCLIRDRNDSIMIPIPQYPLYTATIALLGGHYSPYYLNEENGWSMDIAELERSAAQAKKDGKCLRALAVINPGNPTGQCLSPENMREVVKFCEREGMVLLADEVYQQNVYGEGNTSMGLYDKSLRASHGFTSFRQVVAEMGSSCQLMSFHSVSKGVVGECGRRGGYLELENICDSVQDQILKLFSVGLCSNISGQVMVGAMVAPPKPGDPSWDLFKSEFDSLYDSLKRRSQKLSKALNEMPNVSCTSIDGALYAFPTVHLPPKAVAEAQAKNMVPDAFFCLELLDATGICVVPGSGFKQKEGTFHFRTTFLPPEAEFDDVISKMGAFTKEFMAKYA</sequence>
<dbReference type="InterPro" id="IPR015421">
    <property type="entry name" value="PyrdxlP-dep_Trfase_major"/>
</dbReference>
<evidence type="ECO:0000256" key="4">
    <source>
        <dbReference type="ARBA" id="ARBA00022679"/>
    </source>
</evidence>
<feature type="domain" description="Aminotransferase class I/classII large" evidence="7">
    <location>
        <begin position="111"/>
        <end position="495"/>
    </location>
</feature>
<dbReference type="FunFam" id="1.10.287.1970:FF:000001">
    <property type="entry name" value="Alanine aminotransferase 2"/>
    <property type="match status" value="1"/>
</dbReference>
<dbReference type="GO" id="GO:0042853">
    <property type="term" value="P:L-alanine catabolic process"/>
    <property type="evidence" value="ECO:0007669"/>
    <property type="project" value="UniProtKB-UniPathway"/>
</dbReference>
<accession>A0A7S0XQG8</accession>
<dbReference type="InterPro" id="IPR015422">
    <property type="entry name" value="PyrdxlP-dep_Trfase_small"/>
</dbReference>
<dbReference type="AlphaFoldDB" id="A0A7S0XQG8"/>
<comment type="cofactor">
    <cofactor evidence="1">
        <name>pyridoxal 5'-phosphate</name>
        <dbReference type="ChEBI" id="CHEBI:597326"/>
    </cofactor>
</comment>
<dbReference type="CDD" id="cd00609">
    <property type="entry name" value="AAT_like"/>
    <property type="match status" value="1"/>
</dbReference>
<keyword evidence="3" id="KW-0032">Aminotransferase</keyword>
<organism evidence="8">
    <name type="scientific">Hemiselmis andersenii</name>
    <name type="common">Cryptophyte alga</name>
    <dbReference type="NCBI Taxonomy" id="464988"/>
    <lineage>
        <taxon>Eukaryota</taxon>
        <taxon>Cryptophyceae</taxon>
        <taxon>Cryptomonadales</taxon>
        <taxon>Hemiselmidaceae</taxon>
        <taxon>Hemiselmis</taxon>
    </lineage>
</organism>
<evidence type="ECO:0000256" key="3">
    <source>
        <dbReference type="ARBA" id="ARBA00022576"/>
    </source>
</evidence>
<dbReference type="Pfam" id="PF00155">
    <property type="entry name" value="Aminotran_1_2"/>
    <property type="match status" value="1"/>
</dbReference>
<evidence type="ECO:0000256" key="2">
    <source>
        <dbReference type="ARBA" id="ARBA00011738"/>
    </source>
</evidence>
<evidence type="ECO:0000256" key="1">
    <source>
        <dbReference type="ARBA" id="ARBA00001933"/>
    </source>
</evidence>
<keyword evidence="4" id="KW-0808">Transferase</keyword>
<dbReference type="GO" id="GO:0004021">
    <property type="term" value="F:L-alanine:2-oxoglutarate aminotransferase activity"/>
    <property type="evidence" value="ECO:0007669"/>
    <property type="project" value="TreeGrafter"/>
</dbReference>
<dbReference type="FunFam" id="3.90.1150.10:FF:000010">
    <property type="entry name" value="Alanine aminotransferase 2"/>
    <property type="match status" value="1"/>
</dbReference>
<dbReference type="InterPro" id="IPR004839">
    <property type="entry name" value="Aminotransferase_I/II_large"/>
</dbReference>
<name>A0A7S0XQG8_HEMAN</name>
<dbReference type="InterPro" id="IPR045088">
    <property type="entry name" value="ALAT1/2-like"/>
</dbReference>
<evidence type="ECO:0000256" key="6">
    <source>
        <dbReference type="ARBA" id="ARBA00025785"/>
    </source>
</evidence>
<protein>
    <recommendedName>
        <fullName evidence="7">Aminotransferase class I/classII large domain-containing protein</fullName>
    </recommendedName>
</protein>
<evidence type="ECO:0000256" key="5">
    <source>
        <dbReference type="ARBA" id="ARBA00022898"/>
    </source>
</evidence>
<proteinExistence type="inferred from homology"/>
<dbReference type="PANTHER" id="PTHR11751:SF29">
    <property type="entry name" value="ALANINE TRANSAMINASE"/>
    <property type="match status" value="1"/>
</dbReference>
<evidence type="ECO:0000259" key="7">
    <source>
        <dbReference type="Pfam" id="PF00155"/>
    </source>
</evidence>
<keyword evidence="5" id="KW-0663">Pyridoxal phosphate</keyword>
<dbReference type="FunFam" id="3.40.640.10:FF:000012">
    <property type="entry name" value="alanine aminotransferase 2"/>
    <property type="match status" value="1"/>
</dbReference>
<dbReference type="GO" id="GO:0030170">
    <property type="term" value="F:pyridoxal phosphate binding"/>
    <property type="evidence" value="ECO:0007669"/>
    <property type="project" value="InterPro"/>
</dbReference>
<gene>
    <name evidence="8" type="ORF">HAND1043_LOCUS2116</name>
</gene>
<evidence type="ECO:0000313" key="8">
    <source>
        <dbReference type="EMBL" id="CAD8735625.1"/>
    </source>
</evidence>
<dbReference type="PANTHER" id="PTHR11751">
    <property type="entry name" value="ALANINE AMINOTRANSFERASE"/>
    <property type="match status" value="1"/>
</dbReference>
<comment type="subunit">
    <text evidence="2">Homodimer.</text>
</comment>
<dbReference type="UniPathway" id="UPA00528">
    <property type="reaction ID" value="UER00586"/>
</dbReference>
<dbReference type="InterPro" id="IPR015424">
    <property type="entry name" value="PyrdxlP-dep_Trfase"/>
</dbReference>
<dbReference type="Gene3D" id="3.40.640.10">
    <property type="entry name" value="Type I PLP-dependent aspartate aminotransferase-like (Major domain)"/>
    <property type="match status" value="1"/>
</dbReference>
<dbReference type="EMBL" id="HBFK01003471">
    <property type="protein sequence ID" value="CAD8735625.1"/>
    <property type="molecule type" value="Transcribed_RNA"/>
</dbReference>